<name>A0A2A7AWM6_9FIRM</name>
<reference evidence="1 2" key="1">
    <citation type="journal article" date="2017" name="Front. Microbiol.">
        <title>New Insights into the Diversity of the Genus Faecalibacterium.</title>
        <authorList>
            <person name="Benevides L."/>
            <person name="Burman S."/>
            <person name="Martin R."/>
            <person name="Robert V."/>
            <person name="Thomas M."/>
            <person name="Miquel S."/>
            <person name="Chain F."/>
            <person name="Sokol H."/>
            <person name="Bermudez-Humaran L.G."/>
            <person name="Morrison M."/>
            <person name="Langella P."/>
            <person name="Azevedo V.A."/>
            <person name="Chatel J.M."/>
            <person name="Soares S."/>
        </authorList>
    </citation>
    <scope>NUCLEOTIDE SEQUENCE [LARGE SCALE GENOMIC DNA]</scope>
    <source>
        <strain evidence="1 2">CNCM I 4644</strain>
    </source>
</reference>
<evidence type="ECO:0000313" key="2">
    <source>
        <dbReference type="Proteomes" id="UP000220480"/>
    </source>
</evidence>
<proteinExistence type="predicted"/>
<dbReference type="EMBL" id="NMTZ01000026">
    <property type="protein sequence ID" value="PDX83546.1"/>
    <property type="molecule type" value="Genomic_DNA"/>
</dbReference>
<evidence type="ECO:0000313" key="1">
    <source>
        <dbReference type="EMBL" id="PDX83546.1"/>
    </source>
</evidence>
<organism evidence="1 2">
    <name type="scientific">Faecalibacterium prausnitzii</name>
    <dbReference type="NCBI Taxonomy" id="853"/>
    <lineage>
        <taxon>Bacteria</taxon>
        <taxon>Bacillati</taxon>
        <taxon>Bacillota</taxon>
        <taxon>Clostridia</taxon>
        <taxon>Eubacteriales</taxon>
        <taxon>Oscillospiraceae</taxon>
        <taxon>Faecalibacterium</taxon>
    </lineage>
</organism>
<dbReference type="RefSeq" id="WP_097780068.1">
    <property type="nucleotide sequence ID" value="NZ_NMTZ01000026.1"/>
</dbReference>
<protein>
    <submittedName>
        <fullName evidence="1">Uncharacterized protein</fullName>
    </submittedName>
</protein>
<dbReference type="AlphaFoldDB" id="A0A2A7AWM6"/>
<dbReference type="Proteomes" id="UP000220480">
    <property type="component" value="Unassembled WGS sequence"/>
</dbReference>
<accession>A0A2A7AWM6</accession>
<sequence length="73" mass="8128">MENPAKFVCQNKGRNTNDKTMKALANDILAKCQEQELSYAEMRTLIIMLSGRLESAQTALRDLPISVVGITPF</sequence>
<comment type="caution">
    <text evidence="1">The sequence shown here is derived from an EMBL/GenBank/DDBJ whole genome shotgun (WGS) entry which is preliminary data.</text>
</comment>
<gene>
    <name evidence="1" type="ORF">CGS59_11770</name>
</gene>